<name>A0ABN2B282_9MICO</name>
<dbReference type="EMBL" id="BAAALY010000002">
    <property type="protein sequence ID" value="GAA1532444.1"/>
    <property type="molecule type" value="Genomic_DNA"/>
</dbReference>
<dbReference type="InterPro" id="IPR050259">
    <property type="entry name" value="SDR"/>
</dbReference>
<comment type="similarity">
    <text evidence="1">Belongs to the short-chain dehydrogenases/reductases (SDR) family.</text>
</comment>
<dbReference type="PANTHER" id="PTHR42879:SF2">
    <property type="entry name" value="3-OXOACYL-[ACYL-CARRIER-PROTEIN] REDUCTASE FABG"/>
    <property type="match status" value="1"/>
</dbReference>
<evidence type="ECO:0000313" key="2">
    <source>
        <dbReference type="EMBL" id="GAA1532444.1"/>
    </source>
</evidence>
<protein>
    <submittedName>
        <fullName evidence="2">2,3-dihydro-2,3-dihydroxybenzoate dehydrogenase</fullName>
    </submittedName>
</protein>
<dbReference type="PRINTS" id="PR01397">
    <property type="entry name" value="DHBDHDRGNASE"/>
</dbReference>
<sequence length="246" mass="25329">MRQITYVVGSAGGIGQAVMERLRQTGSTAVGFDADIPSDGSSPADYFPIDVRSYENVVGAFGTAHRLYGSPTHLVFAAGIMARGKIDEVTSDQLEGTFGVNAVGAFNCIKASTPMLAAADEASIVIVTSNAGHVPRVGLTSYCASKAAAEAISKVAGLELAPRGIRVNAVAPGSTNTRMLTEVVGNGGAEQAIAGEPERFRLGIPLRRVADPEDVAEVIAFLISPASKQITMETVTVDGGATLGAY</sequence>
<organism evidence="2 3">
    <name type="scientific">Brevibacterium picturae</name>
    <dbReference type="NCBI Taxonomy" id="260553"/>
    <lineage>
        <taxon>Bacteria</taxon>
        <taxon>Bacillati</taxon>
        <taxon>Actinomycetota</taxon>
        <taxon>Actinomycetes</taxon>
        <taxon>Micrococcales</taxon>
        <taxon>Brevibacteriaceae</taxon>
        <taxon>Brevibacterium</taxon>
    </lineage>
</organism>
<dbReference type="PROSITE" id="PS00061">
    <property type="entry name" value="ADH_SHORT"/>
    <property type="match status" value="1"/>
</dbReference>
<dbReference type="Proteomes" id="UP001501791">
    <property type="component" value="Unassembled WGS sequence"/>
</dbReference>
<dbReference type="InterPro" id="IPR036291">
    <property type="entry name" value="NAD(P)-bd_dom_sf"/>
</dbReference>
<gene>
    <name evidence="2" type="ORF">GCM10009691_05250</name>
</gene>
<dbReference type="Gene3D" id="3.40.50.720">
    <property type="entry name" value="NAD(P)-binding Rossmann-like Domain"/>
    <property type="match status" value="1"/>
</dbReference>
<dbReference type="PANTHER" id="PTHR42879">
    <property type="entry name" value="3-OXOACYL-(ACYL-CARRIER-PROTEIN) REDUCTASE"/>
    <property type="match status" value="1"/>
</dbReference>
<reference evidence="2 3" key="1">
    <citation type="journal article" date="2019" name="Int. J. Syst. Evol. Microbiol.">
        <title>The Global Catalogue of Microorganisms (GCM) 10K type strain sequencing project: providing services to taxonomists for standard genome sequencing and annotation.</title>
        <authorList>
            <consortium name="The Broad Institute Genomics Platform"/>
            <consortium name="The Broad Institute Genome Sequencing Center for Infectious Disease"/>
            <person name="Wu L."/>
            <person name="Ma J."/>
        </authorList>
    </citation>
    <scope>NUCLEOTIDE SEQUENCE [LARGE SCALE GENOMIC DNA]</scope>
    <source>
        <strain evidence="2 3">JCM 13319</strain>
    </source>
</reference>
<accession>A0ABN2B282</accession>
<dbReference type="Pfam" id="PF13561">
    <property type="entry name" value="adh_short_C2"/>
    <property type="match status" value="1"/>
</dbReference>
<evidence type="ECO:0000313" key="3">
    <source>
        <dbReference type="Proteomes" id="UP001501791"/>
    </source>
</evidence>
<dbReference type="RefSeq" id="WP_346035205.1">
    <property type="nucleotide sequence ID" value="NZ_BAAALY010000002.1"/>
</dbReference>
<dbReference type="InterPro" id="IPR002347">
    <property type="entry name" value="SDR_fam"/>
</dbReference>
<dbReference type="InterPro" id="IPR003560">
    <property type="entry name" value="DHB_DH"/>
</dbReference>
<evidence type="ECO:0000256" key="1">
    <source>
        <dbReference type="ARBA" id="ARBA00006484"/>
    </source>
</evidence>
<dbReference type="InterPro" id="IPR020904">
    <property type="entry name" value="Sc_DH/Rdtase_CS"/>
</dbReference>
<dbReference type="SUPFAM" id="SSF51735">
    <property type="entry name" value="NAD(P)-binding Rossmann-fold domains"/>
    <property type="match status" value="1"/>
</dbReference>
<comment type="caution">
    <text evidence="2">The sequence shown here is derived from an EMBL/GenBank/DDBJ whole genome shotgun (WGS) entry which is preliminary data.</text>
</comment>
<proteinExistence type="inferred from homology"/>
<keyword evidence="3" id="KW-1185">Reference proteome</keyword>